<gene>
    <name evidence="2" type="ORF">AU252_22780</name>
</gene>
<reference evidence="2 3" key="1">
    <citation type="submission" date="2015-12" db="EMBL/GenBank/DDBJ databases">
        <authorList>
            <person name="Shamseldin A."/>
            <person name="Moawad H."/>
            <person name="Abd El-Rahim W.M."/>
            <person name="Sadowsky M.J."/>
        </authorList>
    </citation>
    <scope>NUCLEOTIDE SEQUENCE [LARGE SCALE GENOMIC DNA]</scope>
    <source>
        <strain evidence="2 3">Ar51</strain>
    </source>
</reference>
<sequence>MVRLLCFDELVEILYRCFAAKKALTFPGRLDFLLQLRVLGHQRFLVLFPGHRCLLLGYEALRMLLPTFTLPGPQRPLFHANIRRNLGDRRAGGNHVLYGVILVLLVLPTVGHVNSAATGRRFVCLRMVTASANTSAGSLFRPRRWRGH</sequence>
<accession>A0A0U3QGS0</accession>
<keyword evidence="1" id="KW-1133">Transmembrane helix</keyword>
<dbReference type="EMBL" id="CP013747">
    <property type="protein sequence ID" value="ALV43645.1"/>
    <property type="molecule type" value="Genomic_DNA"/>
</dbReference>
<evidence type="ECO:0000313" key="2">
    <source>
        <dbReference type="EMBL" id="ALV43645.1"/>
    </source>
</evidence>
<evidence type="ECO:0000313" key="3">
    <source>
        <dbReference type="Proteomes" id="UP000065151"/>
    </source>
</evidence>
<organism evidence="2">
    <name type="scientific">Pseudarthrobacter sulfonivorans</name>
    <dbReference type="NCBI Taxonomy" id="121292"/>
    <lineage>
        <taxon>Bacteria</taxon>
        <taxon>Bacillati</taxon>
        <taxon>Actinomycetota</taxon>
        <taxon>Actinomycetes</taxon>
        <taxon>Micrococcales</taxon>
        <taxon>Micrococcaceae</taxon>
        <taxon>Pseudarthrobacter</taxon>
    </lineage>
</organism>
<feature type="transmembrane region" description="Helical" evidence="1">
    <location>
        <begin position="96"/>
        <end position="117"/>
    </location>
</feature>
<keyword evidence="1" id="KW-0812">Transmembrane</keyword>
<keyword evidence="1" id="KW-0472">Membrane</keyword>
<evidence type="ECO:0000256" key="1">
    <source>
        <dbReference type="SAM" id="Phobius"/>
    </source>
</evidence>
<dbReference type="AlphaFoldDB" id="A0A0U3QGS0"/>
<dbReference type="Proteomes" id="UP000065151">
    <property type="component" value="Chromosome"/>
</dbReference>
<dbReference type="KEGG" id="psul:AU252_22780"/>
<name>A0A0U3QGS0_9MICC</name>
<protein>
    <submittedName>
        <fullName evidence="2">Uncharacterized protein</fullName>
    </submittedName>
</protein>
<proteinExistence type="predicted"/>